<evidence type="ECO:0000313" key="2">
    <source>
        <dbReference type="EMBL" id="VAI43278.1"/>
    </source>
</evidence>
<sequence>MRLISYFGISPVHSSSLPNPTPQPKSNPTRRSSPPKTPQKQSRIPHPNPTPQAKPRHARPPVPMDSSSTSGSGAAVAGPEPTSSRRASYGPVLEDEPPRLRFTVGQYPTRFPLADAPGFISSIGAALARHADADAQVEPLEISLVFRAPHQHYIASLGAYATEHPHAALVTADHVRAWLRFGMARAAGSFVLELPPRPRSTTEESASGAAAEAEKNGVALELPRSAASAIVALTLGDATLALPAPADASFHALAELLLSNARISDQHRLSGLLSSPSFPRLKRLRLEHLAGVGELDLCVGDLEELAIVGVRDLWCLQVSAPRLRALRVTECFRLESSAGELAIAAPALEALTCSSMCRMQGLQFDSGPSVREIGGLPLWTHGHANHAARNEAAISIPKQCTAAHRLNLDLHVPSYMREALVDGMDSGMADCESILVDDIPQLLNITALRVNISTWKGHSYAASLARLIAQCSNLEDLRIEVTRGTEKPACLDRACVCHDEDGWENQQLSLERLVHLNITGFQGLDYEERLAQMILAGTPALKRE</sequence>
<feature type="compositionally biased region" description="Low complexity" evidence="1">
    <location>
        <begin position="66"/>
        <end position="78"/>
    </location>
</feature>
<evidence type="ECO:0000313" key="3">
    <source>
        <dbReference type="Proteomes" id="UP000324705"/>
    </source>
</evidence>
<name>A0A9R0XUX0_TRITD</name>
<keyword evidence="3" id="KW-1185">Reference proteome</keyword>
<dbReference type="EMBL" id="LT934121">
    <property type="protein sequence ID" value="VAI43278.1"/>
    <property type="molecule type" value="Genomic_DNA"/>
</dbReference>
<gene>
    <name evidence="2" type="ORF">TRITD_6Av1G029300</name>
</gene>
<accession>A0A9R0XUX0</accession>
<dbReference type="PANTHER" id="PTHR34709">
    <property type="entry name" value="OS10G0396666 PROTEIN"/>
    <property type="match status" value="1"/>
</dbReference>
<reference evidence="2 3" key="1">
    <citation type="submission" date="2017-09" db="EMBL/GenBank/DDBJ databases">
        <authorList>
            <consortium name="International Durum Wheat Genome Sequencing Consortium (IDWGSC)"/>
            <person name="Milanesi L."/>
        </authorList>
    </citation>
    <scope>NUCLEOTIDE SEQUENCE [LARGE SCALE GENOMIC DNA]</scope>
    <source>
        <strain evidence="3">cv. Svevo</strain>
    </source>
</reference>
<dbReference type="PANTHER" id="PTHR34709:SF43">
    <property type="entry name" value="OS12G0527100 PROTEIN"/>
    <property type="match status" value="1"/>
</dbReference>
<dbReference type="SUPFAM" id="SSF52047">
    <property type="entry name" value="RNI-like"/>
    <property type="match status" value="1"/>
</dbReference>
<dbReference type="Gramene" id="TRITD6Av1G029300.1">
    <property type="protein sequence ID" value="TRITD6Av1G029300.1"/>
    <property type="gene ID" value="TRITD6Av1G029300"/>
</dbReference>
<dbReference type="Proteomes" id="UP000324705">
    <property type="component" value="Chromosome 6A"/>
</dbReference>
<evidence type="ECO:0000256" key="1">
    <source>
        <dbReference type="SAM" id="MobiDB-lite"/>
    </source>
</evidence>
<dbReference type="InterPro" id="IPR032675">
    <property type="entry name" value="LRR_dom_sf"/>
</dbReference>
<feature type="region of interest" description="Disordered" evidence="1">
    <location>
        <begin position="1"/>
        <end position="97"/>
    </location>
</feature>
<dbReference type="OMA" id="HWTAGHE"/>
<organism evidence="2 3">
    <name type="scientific">Triticum turgidum subsp. durum</name>
    <name type="common">Durum wheat</name>
    <name type="synonym">Triticum durum</name>
    <dbReference type="NCBI Taxonomy" id="4567"/>
    <lineage>
        <taxon>Eukaryota</taxon>
        <taxon>Viridiplantae</taxon>
        <taxon>Streptophyta</taxon>
        <taxon>Embryophyta</taxon>
        <taxon>Tracheophyta</taxon>
        <taxon>Spermatophyta</taxon>
        <taxon>Magnoliopsida</taxon>
        <taxon>Liliopsida</taxon>
        <taxon>Poales</taxon>
        <taxon>Poaceae</taxon>
        <taxon>BOP clade</taxon>
        <taxon>Pooideae</taxon>
        <taxon>Triticodae</taxon>
        <taxon>Triticeae</taxon>
        <taxon>Triticinae</taxon>
        <taxon>Triticum</taxon>
    </lineage>
</organism>
<feature type="compositionally biased region" description="Polar residues" evidence="1">
    <location>
        <begin position="26"/>
        <end position="42"/>
    </location>
</feature>
<dbReference type="Gene3D" id="3.80.10.10">
    <property type="entry name" value="Ribonuclease Inhibitor"/>
    <property type="match status" value="1"/>
</dbReference>
<dbReference type="InterPro" id="IPR055312">
    <property type="entry name" value="FBL15-like"/>
</dbReference>
<protein>
    <submittedName>
        <fullName evidence="2">Uncharacterized protein</fullName>
    </submittedName>
</protein>
<dbReference type="AlphaFoldDB" id="A0A9R0XUX0"/>
<proteinExistence type="predicted"/>